<dbReference type="InterPro" id="IPR010657">
    <property type="entry name" value="ImpA_N"/>
</dbReference>
<dbReference type="InterPro" id="IPR017740">
    <property type="entry name" value="TssA-like"/>
</dbReference>
<evidence type="ECO:0000313" key="3">
    <source>
        <dbReference type="Proteomes" id="UP000277424"/>
    </source>
</evidence>
<dbReference type="AlphaFoldDB" id="A0A420WAE2"/>
<dbReference type="Proteomes" id="UP000277424">
    <property type="component" value="Unassembled WGS sequence"/>
</dbReference>
<evidence type="ECO:0000313" key="2">
    <source>
        <dbReference type="EMBL" id="RKQ67958.1"/>
    </source>
</evidence>
<name>A0A420WAE2_9PROT</name>
<accession>A0A420WAE2</accession>
<gene>
    <name evidence="2" type="ORF">BCL74_3619</name>
</gene>
<dbReference type="OrthoDB" id="9771118at2"/>
<organism evidence="2 3">
    <name type="scientific">Oceanibaculum indicum</name>
    <dbReference type="NCBI Taxonomy" id="526216"/>
    <lineage>
        <taxon>Bacteria</taxon>
        <taxon>Pseudomonadati</taxon>
        <taxon>Pseudomonadota</taxon>
        <taxon>Alphaproteobacteria</taxon>
        <taxon>Rhodospirillales</taxon>
        <taxon>Oceanibaculaceae</taxon>
        <taxon>Oceanibaculum</taxon>
    </lineage>
</organism>
<comment type="caution">
    <text evidence="2">The sequence shown here is derived from an EMBL/GenBank/DDBJ whole genome shotgun (WGS) entry which is preliminary data.</text>
</comment>
<dbReference type="PANTHER" id="PTHR37951">
    <property type="entry name" value="CYTOPLASMIC PROTEIN-RELATED"/>
    <property type="match status" value="1"/>
</dbReference>
<dbReference type="PANTHER" id="PTHR37951:SF1">
    <property type="entry name" value="TYPE VI SECRETION SYSTEM COMPONENT TSSA1"/>
    <property type="match status" value="1"/>
</dbReference>
<reference evidence="2 3" key="1">
    <citation type="submission" date="2018-10" db="EMBL/GenBank/DDBJ databases">
        <title>Comparative analysis of microorganisms from saline springs in Andes Mountain Range, Colombia.</title>
        <authorList>
            <person name="Rubin E."/>
        </authorList>
    </citation>
    <scope>NUCLEOTIDE SEQUENCE [LARGE SCALE GENOMIC DNA]</scope>
    <source>
        <strain evidence="2 3">USBA 36</strain>
    </source>
</reference>
<proteinExistence type="predicted"/>
<sequence>MKHIWSQLPDIDRAALLRPISRKSPCGPAPREAGISDPIRRLRQQGHGHPEETDWAGIEEACLAALAGRTKDLEIAAWLTEALLYRRGAAGLAAGLDLIACYADRFWDKVHPLPEGGDLGYRVAPLDWLDRLSVPARLIPLTAPAELGVPPHGLHDWEMAGHMAQLARSDPKRHQRERQAGAVAAEDIELSLMLTPDGFLRTQASLFAAAAARLADLSALLEEKGATSYSGLPSLSRTIAACRHFLDSALAARPGGPDEAEEDEAHDVEPAHPAPALALSVPEEGSFVDIRNREEAYRLLALAADYLVRAEPHSPAPYLVRRAIAWGGMSLPQLLTELLDGDTDIARLRRLLGLP</sequence>
<feature type="domain" description="ImpA N-terminal" evidence="1">
    <location>
        <begin position="17"/>
        <end position="130"/>
    </location>
</feature>
<dbReference type="RefSeq" id="WP_121222178.1">
    <property type="nucleotide sequence ID" value="NZ_RBIG01000005.1"/>
</dbReference>
<dbReference type="EMBL" id="RBIG01000005">
    <property type="protein sequence ID" value="RKQ67958.1"/>
    <property type="molecule type" value="Genomic_DNA"/>
</dbReference>
<dbReference type="Pfam" id="PF06812">
    <property type="entry name" value="ImpA_N"/>
    <property type="match status" value="1"/>
</dbReference>
<protein>
    <submittedName>
        <fullName evidence="2">Type VI secretion system protein ImpL/type VI secretion system protein ImpA</fullName>
    </submittedName>
</protein>
<evidence type="ECO:0000259" key="1">
    <source>
        <dbReference type="Pfam" id="PF06812"/>
    </source>
</evidence>
<dbReference type="NCBIfam" id="TIGR03363">
    <property type="entry name" value="VI_chp_8"/>
    <property type="match status" value="1"/>
</dbReference>